<feature type="non-terminal residue" evidence="1">
    <location>
        <position position="1"/>
    </location>
</feature>
<name>A0A8S3IZC8_9BILA</name>
<accession>A0A8S3IZC8</accession>
<proteinExistence type="predicted"/>
<evidence type="ECO:0000313" key="1">
    <source>
        <dbReference type="EMBL" id="CAF5208088.1"/>
    </source>
</evidence>
<organism evidence="1 2">
    <name type="scientific">Rotaria magnacalcarata</name>
    <dbReference type="NCBI Taxonomy" id="392030"/>
    <lineage>
        <taxon>Eukaryota</taxon>
        <taxon>Metazoa</taxon>
        <taxon>Spiralia</taxon>
        <taxon>Gnathifera</taxon>
        <taxon>Rotifera</taxon>
        <taxon>Eurotatoria</taxon>
        <taxon>Bdelloidea</taxon>
        <taxon>Philodinida</taxon>
        <taxon>Philodinidae</taxon>
        <taxon>Rotaria</taxon>
    </lineage>
</organism>
<feature type="non-terminal residue" evidence="1">
    <location>
        <position position="67"/>
    </location>
</feature>
<protein>
    <submittedName>
        <fullName evidence="1">Uncharacterized protein</fullName>
    </submittedName>
</protein>
<gene>
    <name evidence="1" type="ORF">SMN809_LOCUS77532</name>
</gene>
<dbReference type="EMBL" id="CAJOBI010337585">
    <property type="protein sequence ID" value="CAF5208088.1"/>
    <property type="molecule type" value="Genomic_DNA"/>
</dbReference>
<comment type="caution">
    <text evidence="1">The sequence shown here is derived from an EMBL/GenBank/DDBJ whole genome shotgun (WGS) entry which is preliminary data.</text>
</comment>
<dbReference type="Proteomes" id="UP000676336">
    <property type="component" value="Unassembled WGS sequence"/>
</dbReference>
<sequence>SKPVPPSHPVIGTLAKPKENDLVVEKLNETLKSQVQPNTELKAAIIEDKDELVQCLTTGRFDAKNRH</sequence>
<evidence type="ECO:0000313" key="2">
    <source>
        <dbReference type="Proteomes" id="UP000676336"/>
    </source>
</evidence>
<reference evidence="1" key="1">
    <citation type="submission" date="2021-02" db="EMBL/GenBank/DDBJ databases">
        <authorList>
            <person name="Nowell W R."/>
        </authorList>
    </citation>
    <scope>NUCLEOTIDE SEQUENCE</scope>
</reference>
<dbReference type="AlphaFoldDB" id="A0A8S3IZC8"/>